<protein>
    <recommendedName>
        <fullName evidence="4">Bardet-Biedl syndrome 10 protein</fullName>
    </recommendedName>
</protein>
<feature type="region of interest" description="Disordered" evidence="1">
    <location>
        <begin position="424"/>
        <end position="454"/>
    </location>
</feature>
<dbReference type="Gene3D" id="3.50.7.10">
    <property type="entry name" value="GroEL"/>
    <property type="match status" value="1"/>
</dbReference>
<dbReference type="InterPro" id="IPR027410">
    <property type="entry name" value="TCP-1-like_intermed_sf"/>
</dbReference>
<dbReference type="InterPro" id="IPR027409">
    <property type="entry name" value="GroEL-like_apical_dom_sf"/>
</dbReference>
<dbReference type="PANTHER" id="PTHR14667:SF2">
    <property type="entry name" value="BARDET-BIEDL SYNDROME 10 PROTEIN"/>
    <property type="match status" value="1"/>
</dbReference>
<comment type="caution">
    <text evidence="2">The sequence shown here is derived from an EMBL/GenBank/DDBJ whole genome shotgun (WGS) entry which is preliminary data.</text>
</comment>
<gene>
    <name evidence="2" type="ORF">R5R35_008378</name>
</gene>
<reference evidence="2 3" key="1">
    <citation type="submission" date="2024-03" db="EMBL/GenBank/DDBJ databases">
        <title>The genome assembly and annotation of the cricket Gryllus longicercus Weissman &amp; Gray.</title>
        <authorList>
            <person name="Szrajer S."/>
            <person name="Gray D."/>
            <person name="Ylla G."/>
        </authorList>
    </citation>
    <scope>NUCLEOTIDE SEQUENCE [LARGE SCALE GENOMIC DNA]</scope>
    <source>
        <strain evidence="2">DAG 2021-001</strain>
        <tissue evidence="2">Whole body minus gut</tissue>
    </source>
</reference>
<dbReference type="GO" id="GO:0051131">
    <property type="term" value="P:chaperone-mediated protein complex assembly"/>
    <property type="evidence" value="ECO:0007669"/>
    <property type="project" value="InterPro"/>
</dbReference>
<keyword evidence="3" id="KW-1185">Reference proteome</keyword>
<feature type="compositionally biased region" description="Polar residues" evidence="1">
    <location>
        <begin position="434"/>
        <end position="454"/>
    </location>
</feature>
<sequence length="555" mass="62275">MELAENYFETIEKVCSKTFGPNGMAVLVQGSTGTMSVTQRGWTIVQSIYDESNLKSLPIKVFFNSMKEINKIYGDGVKSFALVEIAFLKRLMHLKVENSMSVVTISQELQSLLRAFCEMNILSPISVSLSKPEDRVRATSALFYTSCPSAVSSSLQTIFHDWVSSCLCINSCKNSDENFISYLQFLTGNFDLLCYRNNSNSKCVSDSYILPGYLVDRVALNLNSKKEEQLQVELYIPEEEVDVLDILFRIKLIIKEKSSSNNLRTLLLTTAVLTEVVLFELIQHNFVVLHGVPVEAAKFVSLILHQNIDILNNVVNVKSYITGTKECTCLLLPNIFQLIICAPTDSLISEYACICKNALKHLLVIAKSSHGAGLVQAGGIFEKSLHFYIAKQINKVRDPSLFLVSNRKELLEWHRQNQLMKTALAGQDSDGRARNQSVKGELNNSGQGVSEENGISNVQNTELTSLHLESKSQDPKQLRNIEKHWMNNLEINGLLLQNVNENILAAFAQSLLRICNSIMLTTPLMEVYEPVSFKMQLLHHVIITAILFFKCDIAK</sequence>
<dbReference type="EMBL" id="JAZDUA010000125">
    <property type="protein sequence ID" value="KAK7867182.1"/>
    <property type="molecule type" value="Genomic_DNA"/>
</dbReference>
<evidence type="ECO:0000313" key="3">
    <source>
        <dbReference type="Proteomes" id="UP001378592"/>
    </source>
</evidence>
<dbReference type="Proteomes" id="UP001378592">
    <property type="component" value="Unassembled WGS sequence"/>
</dbReference>
<dbReference type="PANTHER" id="PTHR14667">
    <property type="entry name" value="BARDET-BIEDL SYNDROME 10 PROTEIN"/>
    <property type="match status" value="1"/>
</dbReference>
<evidence type="ECO:0008006" key="4">
    <source>
        <dbReference type="Google" id="ProtNLM"/>
    </source>
</evidence>
<dbReference type="AlphaFoldDB" id="A0AAN9VUX3"/>
<dbReference type="Gene3D" id="1.10.560.10">
    <property type="entry name" value="GroEL-like equatorial domain"/>
    <property type="match status" value="1"/>
</dbReference>
<evidence type="ECO:0000313" key="2">
    <source>
        <dbReference type="EMBL" id="KAK7867182.1"/>
    </source>
</evidence>
<dbReference type="InterPro" id="IPR042619">
    <property type="entry name" value="BBS10"/>
</dbReference>
<dbReference type="Gene3D" id="3.30.260.10">
    <property type="entry name" value="TCP-1-like chaperonin intermediate domain"/>
    <property type="match status" value="1"/>
</dbReference>
<name>A0AAN9VUX3_9ORTH</name>
<dbReference type="InterPro" id="IPR027413">
    <property type="entry name" value="GROEL-like_equatorial_sf"/>
</dbReference>
<evidence type="ECO:0000256" key="1">
    <source>
        <dbReference type="SAM" id="MobiDB-lite"/>
    </source>
</evidence>
<proteinExistence type="predicted"/>
<organism evidence="2 3">
    <name type="scientific">Gryllus longicercus</name>
    <dbReference type="NCBI Taxonomy" id="2509291"/>
    <lineage>
        <taxon>Eukaryota</taxon>
        <taxon>Metazoa</taxon>
        <taxon>Ecdysozoa</taxon>
        <taxon>Arthropoda</taxon>
        <taxon>Hexapoda</taxon>
        <taxon>Insecta</taxon>
        <taxon>Pterygota</taxon>
        <taxon>Neoptera</taxon>
        <taxon>Polyneoptera</taxon>
        <taxon>Orthoptera</taxon>
        <taxon>Ensifera</taxon>
        <taxon>Gryllidea</taxon>
        <taxon>Grylloidea</taxon>
        <taxon>Gryllidae</taxon>
        <taxon>Gryllinae</taxon>
        <taxon>Gryllus</taxon>
    </lineage>
</organism>
<accession>A0AAN9VUX3</accession>
<dbReference type="SUPFAM" id="SSF48592">
    <property type="entry name" value="GroEL equatorial domain-like"/>
    <property type="match status" value="1"/>
</dbReference>